<dbReference type="RefSeq" id="WP_013384131.1">
    <property type="nucleotide sequence ID" value="NC_017384.1"/>
</dbReference>
<name>F9Y547_KETVW</name>
<protein>
    <submittedName>
        <fullName evidence="1">Methyltransferase FkbM</fullName>
    </submittedName>
</protein>
<proteinExistence type="predicted"/>
<dbReference type="Proteomes" id="UP000000692">
    <property type="component" value="Chromosome"/>
</dbReference>
<dbReference type="AlphaFoldDB" id="F9Y547"/>
<dbReference type="eggNOG" id="ENOG5032TDT">
    <property type="taxonomic scope" value="Bacteria"/>
</dbReference>
<dbReference type="OrthoDB" id="8448143at2"/>
<keyword evidence="2" id="KW-1185">Reference proteome</keyword>
<evidence type="ECO:0000313" key="1">
    <source>
        <dbReference type="EMBL" id="AEM40679.1"/>
    </source>
</evidence>
<dbReference type="KEGG" id="kvl:KVU_0840"/>
<keyword evidence="1" id="KW-0489">Methyltransferase</keyword>
<accession>F9Y547</accession>
<dbReference type="GO" id="GO:0032259">
    <property type="term" value="P:methylation"/>
    <property type="evidence" value="ECO:0007669"/>
    <property type="project" value="UniProtKB-KW"/>
</dbReference>
<gene>
    <name evidence="1" type="ordered locus">KVU_0840</name>
</gene>
<sequence>MREVILVRTHYADADVLNFFDHMARTSGRDIVFVCDESNGVVNVGQGRAKVSITADYMSSLGLYAPKNWGWLCGDYFLYAGQKALPHYDRYWLVESDVRFNMERCSDFFDHFSARASDLVVAHSFKSTPKWYWHRPMSYFIPDVYACLFPLLGVSNAGIQAAFNARVLMSQTFRDIVPEDQARRWPNDESFLISTLLAQGFSHEKINSADQKFYSAETFSVGTPKSLSALEGQGYDGLIYHPVHAKERFVSKIKTRTRSVLNQKLDEARKSVVFNETFFRDLALEGTEQDVADIRAMIEEALIS</sequence>
<keyword evidence="1" id="KW-0808">Transferase</keyword>
<organism evidence="1 2">
    <name type="scientific">Ketogulonicigenium vulgare (strain WSH-001)</name>
    <dbReference type="NCBI Taxonomy" id="759362"/>
    <lineage>
        <taxon>Bacteria</taxon>
        <taxon>Pseudomonadati</taxon>
        <taxon>Pseudomonadota</taxon>
        <taxon>Alphaproteobacteria</taxon>
        <taxon>Rhodobacterales</taxon>
        <taxon>Roseobacteraceae</taxon>
        <taxon>Ketogulonicigenium</taxon>
    </lineage>
</organism>
<dbReference type="GO" id="GO:0008168">
    <property type="term" value="F:methyltransferase activity"/>
    <property type="evidence" value="ECO:0007669"/>
    <property type="project" value="UniProtKB-KW"/>
</dbReference>
<dbReference type="EMBL" id="CP002018">
    <property type="protein sequence ID" value="AEM40679.1"/>
    <property type="molecule type" value="Genomic_DNA"/>
</dbReference>
<dbReference type="HOGENOM" id="CLU_914590_0_0_5"/>
<reference evidence="1 2" key="1">
    <citation type="journal article" date="2011" name="J. Bacteriol.">
        <title>Complete genome sequence of the industrial strain Ketogulonicigenium vulgare WSH-001.</title>
        <authorList>
            <person name="Liu L."/>
            <person name="Li Y."/>
            <person name="Zhang J."/>
            <person name="Zhou Z."/>
            <person name="Liu J."/>
            <person name="Li X."/>
            <person name="Zhou J."/>
            <person name="Du G."/>
            <person name="Wang L."/>
            <person name="Chen J."/>
        </authorList>
    </citation>
    <scope>NUCLEOTIDE SEQUENCE [LARGE SCALE GENOMIC DNA]</scope>
    <source>
        <strain evidence="1 2">WSH-001</strain>
    </source>
</reference>
<evidence type="ECO:0000313" key="2">
    <source>
        <dbReference type="Proteomes" id="UP000000692"/>
    </source>
</evidence>